<name>A0A4S8MLD3_DENBC</name>
<evidence type="ECO:0000313" key="2">
    <source>
        <dbReference type="Proteomes" id="UP000297245"/>
    </source>
</evidence>
<protein>
    <submittedName>
        <fullName evidence="1">Uncharacterized protein</fullName>
    </submittedName>
</protein>
<keyword evidence="2" id="KW-1185">Reference proteome</keyword>
<dbReference type="Proteomes" id="UP000297245">
    <property type="component" value="Unassembled WGS sequence"/>
</dbReference>
<evidence type="ECO:0000313" key="1">
    <source>
        <dbReference type="EMBL" id="THV03680.1"/>
    </source>
</evidence>
<sequence length="100" mass="11646">MVQERMNLREVFEEAAEVAKEKGQVKDAIEKRQREKRDDESNLRVMDITVSSPLSLVQMLNVGAEAEEIVRLNGLDNVIKDVHVKIERFSRKMKDENYQT</sequence>
<proteinExistence type="predicted"/>
<reference evidence="1 2" key="1">
    <citation type="journal article" date="2019" name="Nat. Ecol. Evol.">
        <title>Megaphylogeny resolves global patterns of mushroom evolution.</title>
        <authorList>
            <person name="Varga T."/>
            <person name="Krizsan K."/>
            <person name="Foldi C."/>
            <person name="Dima B."/>
            <person name="Sanchez-Garcia M."/>
            <person name="Sanchez-Ramirez S."/>
            <person name="Szollosi G.J."/>
            <person name="Szarkandi J.G."/>
            <person name="Papp V."/>
            <person name="Albert L."/>
            <person name="Andreopoulos W."/>
            <person name="Angelini C."/>
            <person name="Antonin V."/>
            <person name="Barry K.W."/>
            <person name="Bougher N.L."/>
            <person name="Buchanan P."/>
            <person name="Buyck B."/>
            <person name="Bense V."/>
            <person name="Catcheside P."/>
            <person name="Chovatia M."/>
            <person name="Cooper J."/>
            <person name="Damon W."/>
            <person name="Desjardin D."/>
            <person name="Finy P."/>
            <person name="Geml J."/>
            <person name="Haridas S."/>
            <person name="Hughes K."/>
            <person name="Justo A."/>
            <person name="Karasinski D."/>
            <person name="Kautmanova I."/>
            <person name="Kiss B."/>
            <person name="Kocsube S."/>
            <person name="Kotiranta H."/>
            <person name="LaButti K.M."/>
            <person name="Lechner B.E."/>
            <person name="Liimatainen K."/>
            <person name="Lipzen A."/>
            <person name="Lukacs Z."/>
            <person name="Mihaltcheva S."/>
            <person name="Morgado L.N."/>
            <person name="Niskanen T."/>
            <person name="Noordeloos M.E."/>
            <person name="Ohm R.A."/>
            <person name="Ortiz-Santana B."/>
            <person name="Ovrebo C."/>
            <person name="Racz N."/>
            <person name="Riley R."/>
            <person name="Savchenko A."/>
            <person name="Shiryaev A."/>
            <person name="Soop K."/>
            <person name="Spirin V."/>
            <person name="Szebenyi C."/>
            <person name="Tomsovsky M."/>
            <person name="Tulloss R.E."/>
            <person name="Uehling J."/>
            <person name="Grigoriev I.V."/>
            <person name="Vagvolgyi C."/>
            <person name="Papp T."/>
            <person name="Martin F.M."/>
            <person name="Miettinen O."/>
            <person name="Hibbett D.S."/>
            <person name="Nagy L.G."/>
        </authorList>
    </citation>
    <scope>NUCLEOTIDE SEQUENCE [LARGE SCALE GENOMIC DNA]</scope>
    <source>
        <strain evidence="1 2">CBS 962.96</strain>
    </source>
</reference>
<dbReference type="AlphaFoldDB" id="A0A4S8MLD3"/>
<gene>
    <name evidence="1" type="ORF">K435DRAFT_791566</name>
</gene>
<dbReference type="EMBL" id="ML179064">
    <property type="protein sequence ID" value="THV03680.1"/>
    <property type="molecule type" value="Genomic_DNA"/>
</dbReference>
<accession>A0A4S8MLD3</accession>
<organism evidence="1 2">
    <name type="scientific">Dendrothele bispora (strain CBS 962.96)</name>
    <dbReference type="NCBI Taxonomy" id="1314807"/>
    <lineage>
        <taxon>Eukaryota</taxon>
        <taxon>Fungi</taxon>
        <taxon>Dikarya</taxon>
        <taxon>Basidiomycota</taxon>
        <taxon>Agaricomycotina</taxon>
        <taxon>Agaricomycetes</taxon>
        <taxon>Agaricomycetidae</taxon>
        <taxon>Agaricales</taxon>
        <taxon>Agaricales incertae sedis</taxon>
        <taxon>Dendrothele</taxon>
    </lineage>
</organism>